<dbReference type="SMART" id="SM00563">
    <property type="entry name" value="PlsC"/>
    <property type="match status" value="1"/>
</dbReference>
<evidence type="ECO:0000256" key="4">
    <source>
        <dbReference type="SAM" id="Phobius"/>
    </source>
</evidence>
<keyword evidence="7" id="KW-1185">Reference proteome</keyword>
<proteinExistence type="predicted"/>
<evidence type="ECO:0000313" key="7">
    <source>
        <dbReference type="Proteomes" id="UP000317835"/>
    </source>
</evidence>
<dbReference type="SUPFAM" id="SSF69593">
    <property type="entry name" value="Glycerol-3-phosphate (1)-acyltransferase"/>
    <property type="match status" value="1"/>
</dbReference>
<dbReference type="EMBL" id="CP036426">
    <property type="protein sequence ID" value="QDV32856.1"/>
    <property type="molecule type" value="Genomic_DNA"/>
</dbReference>
<dbReference type="OrthoDB" id="9812274at2"/>
<evidence type="ECO:0000259" key="5">
    <source>
        <dbReference type="SMART" id="SM00563"/>
    </source>
</evidence>
<dbReference type="Pfam" id="PF01553">
    <property type="entry name" value="Acyltransferase"/>
    <property type="match status" value="1"/>
</dbReference>
<protein>
    <submittedName>
        <fullName evidence="6">2-acyl-glycerophospho-ethanolamine acyltransferase</fullName>
    </submittedName>
</protein>
<organism evidence="6 7">
    <name type="scientific">Tautonia plasticadhaerens</name>
    <dbReference type="NCBI Taxonomy" id="2527974"/>
    <lineage>
        <taxon>Bacteria</taxon>
        <taxon>Pseudomonadati</taxon>
        <taxon>Planctomycetota</taxon>
        <taxon>Planctomycetia</taxon>
        <taxon>Isosphaerales</taxon>
        <taxon>Isosphaeraceae</taxon>
        <taxon>Tautonia</taxon>
    </lineage>
</organism>
<accession>A0A518GW78</accession>
<keyword evidence="4" id="KW-1133">Transmembrane helix</keyword>
<evidence type="ECO:0000256" key="2">
    <source>
        <dbReference type="ARBA" id="ARBA00022679"/>
    </source>
</evidence>
<evidence type="ECO:0000313" key="6">
    <source>
        <dbReference type="EMBL" id="QDV32856.1"/>
    </source>
</evidence>
<dbReference type="Proteomes" id="UP000317835">
    <property type="component" value="Chromosome"/>
</dbReference>
<keyword evidence="4" id="KW-0472">Membrane</keyword>
<feature type="transmembrane region" description="Helical" evidence="4">
    <location>
        <begin position="12"/>
        <end position="37"/>
    </location>
</feature>
<dbReference type="CDD" id="cd07989">
    <property type="entry name" value="LPLAT_AGPAT-like"/>
    <property type="match status" value="1"/>
</dbReference>
<name>A0A518GW78_9BACT</name>
<dbReference type="GO" id="GO:0006654">
    <property type="term" value="P:phosphatidic acid biosynthetic process"/>
    <property type="evidence" value="ECO:0007669"/>
    <property type="project" value="TreeGrafter"/>
</dbReference>
<dbReference type="InterPro" id="IPR002123">
    <property type="entry name" value="Plipid/glycerol_acylTrfase"/>
</dbReference>
<dbReference type="KEGG" id="tpla:ElP_06960"/>
<dbReference type="AlphaFoldDB" id="A0A518GW78"/>
<keyword evidence="3 6" id="KW-0012">Acyltransferase</keyword>
<evidence type="ECO:0000256" key="1">
    <source>
        <dbReference type="ARBA" id="ARBA00005189"/>
    </source>
</evidence>
<dbReference type="GO" id="GO:0003841">
    <property type="term" value="F:1-acylglycerol-3-phosphate O-acyltransferase activity"/>
    <property type="evidence" value="ECO:0007669"/>
    <property type="project" value="TreeGrafter"/>
</dbReference>
<keyword evidence="4" id="KW-0812">Transmembrane</keyword>
<dbReference type="PANTHER" id="PTHR10434">
    <property type="entry name" value="1-ACYL-SN-GLYCEROL-3-PHOSPHATE ACYLTRANSFERASE"/>
    <property type="match status" value="1"/>
</dbReference>
<comment type="pathway">
    <text evidence="1">Lipid metabolism.</text>
</comment>
<evidence type="ECO:0000256" key="3">
    <source>
        <dbReference type="ARBA" id="ARBA00023315"/>
    </source>
</evidence>
<dbReference type="SUPFAM" id="SSF56801">
    <property type="entry name" value="Acetyl-CoA synthetase-like"/>
    <property type="match status" value="1"/>
</dbReference>
<feature type="domain" description="Phospholipid/glycerol acyltransferase" evidence="5">
    <location>
        <begin position="70"/>
        <end position="185"/>
    </location>
</feature>
<keyword evidence="2 6" id="KW-0808">Transferase</keyword>
<sequence>MTAMEWLEILGWGLLALLGLAAIALSPLIFLLLVAAVRPESIQRAVRVVLSPRYRLKVIGREHLPMTGPVLLISNHVSWLDGFILAAVVPRRGRALVYAPYLGIPVIGPLAQRSGMIPVPDRGPRAQRAMLKAAYEVLDRGEVLAIFPEAQISRNGLLGPLYRGIEVMASNREHAAVVPVYLDNLWGSIFSYSGGRFFRKWPKGLRRTVVVSFGPPIERPVTAPGARRAILEAGVRAFEARPETDRERDLETIDRSLPSLEHPTLGLLAASTADFHQGIIHQIGHKEGSFGQSVPGVALRVVGEEDGTPLPPDAEGRLQALVAGHPGWQDVGRVARIDRDGFVFPSDGAEVSG</sequence>
<gene>
    <name evidence="6" type="ORF">ElP_06960</name>
</gene>
<dbReference type="PANTHER" id="PTHR10434:SF11">
    <property type="entry name" value="1-ACYL-SN-GLYCEROL-3-PHOSPHATE ACYLTRANSFERASE"/>
    <property type="match status" value="1"/>
</dbReference>
<reference evidence="6 7" key="1">
    <citation type="submission" date="2019-02" db="EMBL/GenBank/DDBJ databases">
        <title>Deep-cultivation of Planctomycetes and their phenomic and genomic characterization uncovers novel biology.</title>
        <authorList>
            <person name="Wiegand S."/>
            <person name="Jogler M."/>
            <person name="Boedeker C."/>
            <person name="Pinto D."/>
            <person name="Vollmers J."/>
            <person name="Rivas-Marin E."/>
            <person name="Kohn T."/>
            <person name="Peeters S.H."/>
            <person name="Heuer A."/>
            <person name="Rast P."/>
            <person name="Oberbeckmann S."/>
            <person name="Bunk B."/>
            <person name="Jeske O."/>
            <person name="Meyerdierks A."/>
            <person name="Storesund J.E."/>
            <person name="Kallscheuer N."/>
            <person name="Luecker S."/>
            <person name="Lage O.M."/>
            <person name="Pohl T."/>
            <person name="Merkel B.J."/>
            <person name="Hornburger P."/>
            <person name="Mueller R.-W."/>
            <person name="Bruemmer F."/>
            <person name="Labrenz M."/>
            <person name="Spormann A.M."/>
            <person name="Op den Camp H."/>
            <person name="Overmann J."/>
            <person name="Amann R."/>
            <person name="Jetten M.S.M."/>
            <person name="Mascher T."/>
            <person name="Medema M.H."/>
            <person name="Devos D.P."/>
            <person name="Kaster A.-K."/>
            <person name="Ovreas L."/>
            <person name="Rohde M."/>
            <person name="Galperin M.Y."/>
            <person name="Jogler C."/>
        </authorList>
    </citation>
    <scope>NUCLEOTIDE SEQUENCE [LARGE SCALE GENOMIC DNA]</scope>
    <source>
        <strain evidence="6 7">ElP</strain>
    </source>
</reference>